<feature type="compositionally biased region" description="Low complexity" evidence="1">
    <location>
        <begin position="169"/>
        <end position="199"/>
    </location>
</feature>
<gene>
    <name evidence="2" type="ORF">JKP88DRAFT_252397</name>
</gene>
<proteinExistence type="predicted"/>
<dbReference type="AlphaFoldDB" id="A0A835ZF19"/>
<evidence type="ECO:0000256" key="1">
    <source>
        <dbReference type="SAM" id="MobiDB-lite"/>
    </source>
</evidence>
<reference evidence="2" key="1">
    <citation type="submission" date="2021-02" db="EMBL/GenBank/DDBJ databases">
        <title>First Annotated Genome of the Yellow-green Alga Tribonema minus.</title>
        <authorList>
            <person name="Mahan K.M."/>
        </authorList>
    </citation>
    <scope>NUCLEOTIDE SEQUENCE</scope>
    <source>
        <strain evidence="2">UTEX B ZZ1240</strain>
    </source>
</reference>
<comment type="caution">
    <text evidence="2">The sequence shown here is derived from an EMBL/GenBank/DDBJ whole genome shotgun (WGS) entry which is preliminary data.</text>
</comment>
<sequence length="235" mass="24868">MQPCMTRRQAWMRCRTSRRSSCPCPPFKSTAAALGSAPDCTRHSNNAWQAWDIASQSACLALADSATCHPGAAPASPSLSEASTASCSVASDLDGFSATTEDMPAPAKRKVAFTPTVHVVLIPSHHDITPWEKADRWWSHTELTKMRCSYYEQLRAQAKARQSKQHSDATVTATAASTSAPAVSTQPAQEAQQVAPPDAVTRAASCGASAVAKEQNSNAGQAWGLDARPVAALFA</sequence>
<protein>
    <submittedName>
        <fullName evidence="2">Uncharacterized protein</fullName>
    </submittedName>
</protein>
<dbReference type="Proteomes" id="UP000664859">
    <property type="component" value="Unassembled WGS sequence"/>
</dbReference>
<name>A0A835ZF19_9STRA</name>
<evidence type="ECO:0000313" key="2">
    <source>
        <dbReference type="EMBL" id="KAG5190130.1"/>
    </source>
</evidence>
<dbReference type="EMBL" id="JAFCMP010000038">
    <property type="protein sequence ID" value="KAG5190130.1"/>
    <property type="molecule type" value="Genomic_DNA"/>
</dbReference>
<feature type="region of interest" description="Disordered" evidence="1">
    <location>
        <begin position="161"/>
        <end position="200"/>
    </location>
</feature>
<organism evidence="2 3">
    <name type="scientific">Tribonema minus</name>
    <dbReference type="NCBI Taxonomy" id="303371"/>
    <lineage>
        <taxon>Eukaryota</taxon>
        <taxon>Sar</taxon>
        <taxon>Stramenopiles</taxon>
        <taxon>Ochrophyta</taxon>
        <taxon>PX clade</taxon>
        <taxon>Xanthophyceae</taxon>
        <taxon>Tribonematales</taxon>
        <taxon>Tribonemataceae</taxon>
        <taxon>Tribonema</taxon>
    </lineage>
</organism>
<accession>A0A835ZF19</accession>
<evidence type="ECO:0000313" key="3">
    <source>
        <dbReference type="Proteomes" id="UP000664859"/>
    </source>
</evidence>
<keyword evidence="3" id="KW-1185">Reference proteome</keyword>